<reference evidence="5 6" key="1">
    <citation type="journal article" date="2003" name="Int. J. Syst. Evol. Microbiol.">
        <title>Virgibacillus carmonensis sp. nov., Virgibacillus necropolis sp. nov. and Virgibacillus picturae sp. nov., three novel species isolated from deteriorated mural paintings, transfer of the species of the genus salibacillus to Virgibacillus, as Virgibacillus marismortui comb. nov. and Virgibacillus salexigens comb. nov., and emended description of the genus Virgibacillus.</title>
        <authorList>
            <person name="Heyrman J."/>
            <person name="Logan N.A."/>
            <person name="Busse H.J."/>
            <person name="Balcaen A."/>
            <person name="Lebbe L."/>
            <person name="Rodriguez-Diaz M."/>
            <person name="Swings J."/>
            <person name="De Vos P."/>
        </authorList>
    </citation>
    <scope>NUCLEOTIDE SEQUENCE [LARGE SCALE GENOMIC DNA]</scope>
    <source>
        <strain evidence="5 6">LMG 19488</strain>
    </source>
</reference>
<dbReference type="KEGG" id="vne:CFK40_13635"/>
<dbReference type="SUPFAM" id="SSF53448">
    <property type="entry name" value="Nucleotide-diphospho-sugar transferases"/>
    <property type="match status" value="1"/>
</dbReference>
<dbReference type="InterPro" id="IPR029044">
    <property type="entry name" value="Nucleotide-diphossugar_trans"/>
</dbReference>
<evidence type="ECO:0000256" key="1">
    <source>
        <dbReference type="ARBA" id="ARBA00006739"/>
    </source>
</evidence>
<sequence>MSKVSVIIPIYNPGKNLEKCIKSVLKQTFTDFELILVNDGSTDNSLKICEKYRKTDNRILIIDKKNEGTVVTRRKGLDASSSDYIMFVDSDDWIDKKTIEILYKGAIKDSLEIIVCNTLRTFGNGLIKQKNNSIYFKEDRVFNKEEIKDELAIAYFHGHPFPASLCAKLYKRELLMSSGKYIDKIKFFGEDLFYNLEMLMKADRLKVVDESLYYYRLGGFTSRYMPDLFKDVIEGFKIQKKVIDEHYQNTKQSNYNGPSIMLLNMFKRCLYDLFLGNLTELEIKQQIFEYVSNDYILEAIDNRGSIKFFSDSFLNAIRNKDVNYLFNIGENIYKKKKYKHALMKIASKLAVV</sequence>
<dbReference type="PANTHER" id="PTHR22916:SF51">
    <property type="entry name" value="GLYCOSYLTRANSFERASE EPSH-RELATED"/>
    <property type="match status" value="1"/>
</dbReference>
<keyword evidence="6" id="KW-1185">Reference proteome</keyword>
<dbReference type="RefSeq" id="WP_089532831.1">
    <property type="nucleotide sequence ID" value="NZ_CP022437.1"/>
</dbReference>
<dbReference type="InterPro" id="IPR001173">
    <property type="entry name" value="Glyco_trans_2-like"/>
</dbReference>
<dbReference type="Pfam" id="PF00535">
    <property type="entry name" value="Glycos_transf_2"/>
    <property type="match status" value="1"/>
</dbReference>
<dbReference type="GO" id="GO:0016757">
    <property type="term" value="F:glycosyltransferase activity"/>
    <property type="evidence" value="ECO:0007669"/>
    <property type="project" value="UniProtKB-KW"/>
</dbReference>
<evidence type="ECO:0000313" key="6">
    <source>
        <dbReference type="Proteomes" id="UP000204391"/>
    </source>
</evidence>
<keyword evidence="3" id="KW-0808">Transferase</keyword>
<dbReference type="OrthoDB" id="396512at2"/>
<dbReference type="PANTHER" id="PTHR22916">
    <property type="entry name" value="GLYCOSYLTRANSFERASE"/>
    <property type="match status" value="1"/>
</dbReference>
<protein>
    <recommendedName>
        <fullName evidence="4">Glycosyltransferase 2-like domain-containing protein</fullName>
    </recommendedName>
</protein>
<evidence type="ECO:0000313" key="5">
    <source>
        <dbReference type="EMBL" id="ASN05984.1"/>
    </source>
</evidence>
<dbReference type="Proteomes" id="UP000204391">
    <property type="component" value="Chromosome"/>
</dbReference>
<dbReference type="AlphaFoldDB" id="A0A221MEB9"/>
<keyword evidence="2" id="KW-0328">Glycosyltransferase</keyword>
<dbReference type="Gene3D" id="3.90.550.10">
    <property type="entry name" value="Spore Coat Polysaccharide Biosynthesis Protein SpsA, Chain A"/>
    <property type="match status" value="1"/>
</dbReference>
<name>A0A221MEB9_9BACI</name>
<comment type="similarity">
    <text evidence="1">Belongs to the glycosyltransferase 2 family.</text>
</comment>
<evidence type="ECO:0000259" key="4">
    <source>
        <dbReference type="Pfam" id="PF00535"/>
    </source>
</evidence>
<proteinExistence type="inferred from homology"/>
<gene>
    <name evidence="5" type="ORF">CFK40_13635</name>
</gene>
<accession>A0A221MEB9</accession>
<evidence type="ECO:0000256" key="3">
    <source>
        <dbReference type="ARBA" id="ARBA00022679"/>
    </source>
</evidence>
<evidence type="ECO:0000256" key="2">
    <source>
        <dbReference type="ARBA" id="ARBA00022676"/>
    </source>
</evidence>
<feature type="domain" description="Glycosyltransferase 2-like" evidence="4">
    <location>
        <begin position="5"/>
        <end position="144"/>
    </location>
</feature>
<dbReference type="CDD" id="cd00761">
    <property type="entry name" value="Glyco_tranf_GTA_type"/>
    <property type="match status" value="1"/>
</dbReference>
<organism evidence="5 6">
    <name type="scientific">Virgibacillus necropolis</name>
    <dbReference type="NCBI Taxonomy" id="163877"/>
    <lineage>
        <taxon>Bacteria</taxon>
        <taxon>Bacillati</taxon>
        <taxon>Bacillota</taxon>
        <taxon>Bacilli</taxon>
        <taxon>Bacillales</taxon>
        <taxon>Bacillaceae</taxon>
        <taxon>Virgibacillus</taxon>
    </lineage>
</organism>
<dbReference type="EMBL" id="CP022437">
    <property type="protein sequence ID" value="ASN05984.1"/>
    <property type="molecule type" value="Genomic_DNA"/>
</dbReference>